<keyword evidence="8 11" id="KW-1133">Transmembrane helix</keyword>
<keyword evidence="7" id="KW-0862">Zinc</keyword>
<evidence type="ECO:0000259" key="12">
    <source>
        <dbReference type="Pfam" id="PF01435"/>
    </source>
</evidence>
<proteinExistence type="predicted"/>
<keyword evidence="9" id="KW-0482">Metalloprotease</keyword>
<dbReference type="GO" id="GO:0046872">
    <property type="term" value="F:metal ion binding"/>
    <property type="evidence" value="ECO:0007669"/>
    <property type="project" value="UniProtKB-KW"/>
</dbReference>
<dbReference type="PANTHER" id="PTHR43221">
    <property type="entry name" value="PROTEASE HTPX"/>
    <property type="match status" value="1"/>
</dbReference>
<evidence type="ECO:0000313" key="13">
    <source>
        <dbReference type="EMBL" id="TDA37579.1"/>
    </source>
</evidence>
<comment type="cofactor">
    <cofactor evidence="1">
        <name>Zn(2+)</name>
        <dbReference type="ChEBI" id="CHEBI:29105"/>
    </cofactor>
</comment>
<keyword evidence="4 11" id="KW-0812">Transmembrane</keyword>
<evidence type="ECO:0000256" key="7">
    <source>
        <dbReference type="ARBA" id="ARBA00022833"/>
    </source>
</evidence>
<comment type="caution">
    <text evidence="13">The sequence shown here is derived from an EMBL/GenBank/DDBJ whole genome shotgun (WGS) entry which is preliminary data.</text>
</comment>
<feature type="transmembrane region" description="Helical" evidence="11">
    <location>
        <begin position="391"/>
        <end position="411"/>
    </location>
</feature>
<organism evidence="13 14">
    <name type="scientific">Thermoproteota archaeon</name>
    <dbReference type="NCBI Taxonomy" id="2056631"/>
    <lineage>
        <taxon>Archaea</taxon>
        <taxon>Thermoproteota</taxon>
    </lineage>
</organism>
<dbReference type="EMBL" id="QNVH01000063">
    <property type="protein sequence ID" value="TDA37579.1"/>
    <property type="molecule type" value="Genomic_DNA"/>
</dbReference>
<keyword evidence="2" id="KW-1003">Cell membrane</keyword>
<evidence type="ECO:0000256" key="11">
    <source>
        <dbReference type="SAM" id="Phobius"/>
    </source>
</evidence>
<dbReference type="CDD" id="cd07329">
    <property type="entry name" value="M56_like"/>
    <property type="match status" value="1"/>
</dbReference>
<dbReference type="InterPro" id="IPR001915">
    <property type="entry name" value="Peptidase_M48"/>
</dbReference>
<evidence type="ECO:0000256" key="1">
    <source>
        <dbReference type="ARBA" id="ARBA00001947"/>
    </source>
</evidence>
<evidence type="ECO:0000256" key="2">
    <source>
        <dbReference type="ARBA" id="ARBA00022475"/>
    </source>
</evidence>
<dbReference type="PANTHER" id="PTHR43221:SF2">
    <property type="entry name" value="PROTEASE HTPX HOMOLOG"/>
    <property type="match status" value="1"/>
</dbReference>
<evidence type="ECO:0000256" key="9">
    <source>
        <dbReference type="ARBA" id="ARBA00023049"/>
    </source>
</evidence>
<dbReference type="GO" id="GO:0004222">
    <property type="term" value="F:metalloendopeptidase activity"/>
    <property type="evidence" value="ECO:0007669"/>
    <property type="project" value="InterPro"/>
</dbReference>
<name>A0A523B9G4_9CREN</name>
<feature type="transmembrane region" description="Helical" evidence="11">
    <location>
        <begin position="161"/>
        <end position="184"/>
    </location>
</feature>
<gene>
    <name evidence="13" type="ORF">DSO08_05390</name>
</gene>
<evidence type="ECO:0000256" key="10">
    <source>
        <dbReference type="ARBA" id="ARBA00023136"/>
    </source>
</evidence>
<dbReference type="Pfam" id="PF01435">
    <property type="entry name" value="Peptidase_M48"/>
    <property type="match status" value="1"/>
</dbReference>
<keyword evidence="10 11" id="KW-0472">Membrane</keyword>
<evidence type="ECO:0000256" key="4">
    <source>
        <dbReference type="ARBA" id="ARBA00022692"/>
    </source>
</evidence>
<dbReference type="AlphaFoldDB" id="A0A523B9G4"/>
<keyword evidence="3" id="KW-0645">Protease</keyword>
<evidence type="ECO:0000256" key="3">
    <source>
        <dbReference type="ARBA" id="ARBA00022670"/>
    </source>
</evidence>
<reference evidence="13 14" key="1">
    <citation type="journal article" date="2019" name="Nat. Microbiol.">
        <title>Expanding anaerobic alkane metabolism in the domain of Archaea.</title>
        <authorList>
            <person name="Wang Y."/>
            <person name="Wegener G."/>
            <person name="Hou J."/>
            <person name="Wang F."/>
            <person name="Xiao X."/>
        </authorList>
    </citation>
    <scope>NUCLEOTIDE SEQUENCE [LARGE SCALE GENOMIC DNA]</scope>
    <source>
        <strain evidence="13">WYZ-LMO10</strain>
    </source>
</reference>
<evidence type="ECO:0000256" key="8">
    <source>
        <dbReference type="ARBA" id="ARBA00022989"/>
    </source>
</evidence>
<evidence type="ECO:0000256" key="5">
    <source>
        <dbReference type="ARBA" id="ARBA00022723"/>
    </source>
</evidence>
<keyword evidence="5" id="KW-0479">Metal-binding</keyword>
<accession>A0A523B9G4</accession>
<dbReference type="Proteomes" id="UP000315399">
    <property type="component" value="Unassembled WGS sequence"/>
</dbReference>
<evidence type="ECO:0000313" key="14">
    <source>
        <dbReference type="Proteomes" id="UP000315399"/>
    </source>
</evidence>
<dbReference type="GO" id="GO:0006508">
    <property type="term" value="P:proteolysis"/>
    <property type="evidence" value="ECO:0007669"/>
    <property type="project" value="UniProtKB-KW"/>
</dbReference>
<feature type="domain" description="Peptidase M48" evidence="12">
    <location>
        <begin position="294"/>
        <end position="475"/>
    </location>
</feature>
<feature type="transmembrane region" description="Helical" evidence="11">
    <location>
        <begin position="190"/>
        <end position="207"/>
    </location>
</feature>
<protein>
    <recommendedName>
        <fullName evidence="12">Peptidase M48 domain-containing protein</fullName>
    </recommendedName>
</protein>
<dbReference type="InterPro" id="IPR050083">
    <property type="entry name" value="HtpX_protease"/>
</dbReference>
<dbReference type="Gene3D" id="3.30.2010.10">
    <property type="entry name" value="Metalloproteases ('zincins'), catalytic domain"/>
    <property type="match status" value="1"/>
</dbReference>
<sequence length="503" mass="56886">MGPYKSSNGGKRLSISLGESVERNGTGHTWRRSITIDIKVPPEQINPLLDYLTSAIEKNPHLTYLTRSTTEGTAILQYRLVAADGSLLDVAVKFLPEKIEVYYAPYPPDSITERDYIGLDMEMESLIRSYFADQSKASLFLVFSPKMNLVPGRKEGGIKKVISSIIFGNFLYLFMLILLVGIFLYQYFQMLTPLLLVGLQFIIVIFANKLIAYRGEFDVTPDNATIHIAELRMRRNEFDQVIKTCIPRMTLIKKEIYDSTLALGRELDPEIIVKTLNKHGPVCAPEFVRVKTVDVYRIVSDLASKFRFQVPRITLLNVLPPNAAATGISPSRATVLITSGLIAQMDEDEIKAVLAHEFSHVRARDPLILMSLATLEYLTRVYIVWPVLVTFGLFIDFAYLFLSFTLLFFVAKFLEARADLDAAIITGQPKVLASSLRKLGLWKYQSRVFELVNSGEWLKWDPHPPLYYRIRTLENLDPSKVGNTFIAAIKGCVRGFLDSLHGR</sequence>
<keyword evidence="6" id="KW-0378">Hydrolase</keyword>
<evidence type="ECO:0000256" key="6">
    <source>
        <dbReference type="ARBA" id="ARBA00022801"/>
    </source>
</evidence>